<evidence type="ECO:0000313" key="2">
    <source>
        <dbReference type="Proteomes" id="UP000008143"/>
    </source>
</evidence>
<proteinExistence type="predicted"/>
<organism evidence="2 3">
    <name type="scientific">Xenopus tropicalis</name>
    <name type="common">Western clawed frog</name>
    <name type="synonym">Silurana tropicalis</name>
    <dbReference type="NCBI Taxonomy" id="8364"/>
    <lineage>
        <taxon>Eukaryota</taxon>
        <taxon>Metazoa</taxon>
        <taxon>Chordata</taxon>
        <taxon>Craniata</taxon>
        <taxon>Vertebrata</taxon>
        <taxon>Euteleostomi</taxon>
        <taxon>Amphibia</taxon>
        <taxon>Batrachia</taxon>
        <taxon>Anura</taxon>
        <taxon>Pipoidea</taxon>
        <taxon>Pipidae</taxon>
        <taxon>Xenopodinae</taxon>
        <taxon>Xenopus</taxon>
        <taxon>Silurana</taxon>
    </lineage>
</organism>
<evidence type="ECO:0000313" key="3">
    <source>
        <dbReference type="RefSeq" id="XP_031748750.1"/>
    </source>
</evidence>
<evidence type="ECO:0000313" key="4">
    <source>
        <dbReference type="Xenbase" id="XB-GENE-940088"/>
    </source>
</evidence>
<dbReference type="Xenbase" id="XB-GENE-940088">
    <property type="gene designation" value="XB940087"/>
</dbReference>
<sequence>MERGKVKRKCSFGAMATGVIRNVSEFKFPPPFHIPFLHPPLQDHMDFQESSEEEEEEEEEELLLEDEEMEDEVEELNLGTPMPSINTSTQRARDLNTEMTLQLLKFSELISSDIQRYFGPKTKEEDPDSCNIYEDHCAPQLSGQEEYYRDLLKMAQDANYDREDLFNPLTPPGDIDQNMLKSICTKEDPKKLGPLMELFDFGLRKFTRKKVAGGREGRQQRLCRKYAHIVPMTRRILPMSFWEEPTPAPACILNTNTPDFSDLLENWSSDAHSELHGTTRDLISEFSR</sequence>
<protein>
    <submittedName>
        <fullName evidence="3">Protein PERCC1 isoform X1</fullName>
    </submittedName>
</protein>
<gene>
    <name evidence="4" type="primary">XB940087</name>
    <name evidence="3" type="synonym">LOC100492299</name>
</gene>
<feature type="region of interest" description="Disordered" evidence="1">
    <location>
        <begin position="40"/>
        <end position="66"/>
    </location>
</feature>
<accession>A0A8J1IVG3</accession>
<name>A0A8J1IVG3_XENTR</name>
<dbReference type="AGR" id="Xenbase:XB-GENE-940088"/>
<keyword evidence="2" id="KW-1185">Reference proteome</keyword>
<dbReference type="AlphaFoldDB" id="A0A8J1IVG3"/>
<dbReference type="Proteomes" id="UP000008143">
    <property type="component" value="Chromosome 9"/>
</dbReference>
<feature type="compositionally biased region" description="Acidic residues" evidence="1">
    <location>
        <begin position="49"/>
        <end position="66"/>
    </location>
</feature>
<dbReference type="OrthoDB" id="10065076at2759"/>
<dbReference type="OMA" id="SWSTEAC"/>
<evidence type="ECO:0000256" key="1">
    <source>
        <dbReference type="SAM" id="MobiDB-lite"/>
    </source>
</evidence>
<reference evidence="3" key="1">
    <citation type="submission" date="2025-08" db="UniProtKB">
        <authorList>
            <consortium name="RefSeq"/>
        </authorList>
    </citation>
    <scope>IDENTIFICATION</scope>
    <source>
        <strain evidence="3">Nigerian</strain>
        <tissue evidence="3">Liver and blood</tissue>
    </source>
</reference>
<dbReference type="RefSeq" id="XP_031748750.1">
    <property type="nucleotide sequence ID" value="XM_031892890.1"/>
</dbReference>